<reference evidence="1 2" key="1">
    <citation type="submission" date="2023-02" db="EMBL/GenBank/DDBJ databases">
        <title>LHISI_Scaffold_Assembly.</title>
        <authorList>
            <person name="Stuart O.P."/>
            <person name="Cleave R."/>
            <person name="Magrath M.J.L."/>
            <person name="Mikheyev A.S."/>
        </authorList>
    </citation>
    <scope>NUCLEOTIDE SEQUENCE [LARGE SCALE GENOMIC DNA]</scope>
    <source>
        <strain evidence="1">Daus_M_001</strain>
        <tissue evidence="1">Leg muscle</tissue>
    </source>
</reference>
<keyword evidence="2" id="KW-1185">Reference proteome</keyword>
<dbReference type="Proteomes" id="UP001159363">
    <property type="component" value="Chromosome 4"/>
</dbReference>
<proteinExistence type="predicted"/>
<organism evidence="1 2">
    <name type="scientific">Dryococelus australis</name>
    <dbReference type="NCBI Taxonomy" id="614101"/>
    <lineage>
        <taxon>Eukaryota</taxon>
        <taxon>Metazoa</taxon>
        <taxon>Ecdysozoa</taxon>
        <taxon>Arthropoda</taxon>
        <taxon>Hexapoda</taxon>
        <taxon>Insecta</taxon>
        <taxon>Pterygota</taxon>
        <taxon>Neoptera</taxon>
        <taxon>Polyneoptera</taxon>
        <taxon>Phasmatodea</taxon>
        <taxon>Verophasmatodea</taxon>
        <taxon>Anareolatae</taxon>
        <taxon>Phasmatidae</taxon>
        <taxon>Eurycanthinae</taxon>
        <taxon>Dryococelus</taxon>
    </lineage>
</organism>
<name>A0ABQ9HGX3_9NEOP</name>
<protein>
    <submittedName>
        <fullName evidence="1">Uncharacterized protein</fullName>
    </submittedName>
</protein>
<evidence type="ECO:0000313" key="1">
    <source>
        <dbReference type="EMBL" id="KAJ8883573.1"/>
    </source>
</evidence>
<dbReference type="EMBL" id="JARBHB010000005">
    <property type="protein sequence ID" value="KAJ8883573.1"/>
    <property type="molecule type" value="Genomic_DNA"/>
</dbReference>
<evidence type="ECO:0000313" key="2">
    <source>
        <dbReference type="Proteomes" id="UP001159363"/>
    </source>
</evidence>
<comment type="caution">
    <text evidence="1">The sequence shown here is derived from an EMBL/GenBank/DDBJ whole genome shotgun (WGS) entry which is preliminary data.</text>
</comment>
<gene>
    <name evidence="1" type="ORF">PR048_015417</name>
</gene>
<sequence>MKEVKKTSQADTKLSRLAKDFCLKGGVLYKINKIPEGRENYKMKPAILGECHDNLLIGGSQVWHEPWTR</sequence>
<accession>A0ABQ9HGX3</accession>